<comment type="caution">
    <text evidence="2">The sequence shown here is derived from an EMBL/GenBank/DDBJ whole genome shotgun (WGS) entry which is preliminary data.</text>
</comment>
<sequence>MKDKKKSFKSKSSNIENNNSNQEQGEIYKELYIVNISIWAVFLILYGVIINIEYLFWQRNVILDNINNTNFTENMEDLSDSPRKSNLIYLIVTAIFVGILWDAYNTVKNNSNSQPKDIEKAYKNLIAVIILLLGTSINFDVLNNNY</sequence>
<name>A0A8I0DQ06_9CLOT</name>
<gene>
    <name evidence="2" type="ORF">H8R92_10180</name>
</gene>
<feature type="transmembrane region" description="Helical" evidence="1">
    <location>
        <begin position="32"/>
        <end position="57"/>
    </location>
</feature>
<evidence type="ECO:0000313" key="3">
    <source>
        <dbReference type="Proteomes" id="UP000662088"/>
    </source>
</evidence>
<evidence type="ECO:0000313" key="2">
    <source>
        <dbReference type="EMBL" id="MBC5640781.1"/>
    </source>
</evidence>
<feature type="transmembrane region" description="Helical" evidence="1">
    <location>
        <begin position="87"/>
        <end position="104"/>
    </location>
</feature>
<evidence type="ECO:0000256" key="1">
    <source>
        <dbReference type="SAM" id="Phobius"/>
    </source>
</evidence>
<protein>
    <submittedName>
        <fullName evidence="2">Uncharacterized protein</fullName>
    </submittedName>
</protein>
<accession>A0A8I0DQ06</accession>
<dbReference type="AlphaFoldDB" id="A0A8I0DQ06"/>
<proteinExistence type="predicted"/>
<keyword evidence="1" id="KW-0472">Membrane</keyword>
<dbReference type="EMBL" id="JACOOQ010000017">
    <property type="protein sequence ID" value="MBC5640781.1"/>
    <property type="molecule type" value="Genomic_DNA"/>
</dbReference>
<feature type="transmembrane region" description="Helical" evidence="1">
    <location>
        <begin position="125"/>
        <end position="142"/>
    </location>
</feature>
<keyword evidence="1" id="KW-0812">Transmembrane</keyword>
<reference evidence="2" key="1">
    <citation type="submission" date="2020-08" db="EMBL/GenBank/DDBJ databases">
        <title>Genome public.</title>
        <authorList>
            <person name="Liu C."/>
            <person name="Sun Q."/>
        </authorList>
    </citation>
    <scope>NUCLEOTIDE SEQUENCE</scope>
    <source>
        <strain evidence="2">NSJ-42</strain>
    </source>
</reference>
<organism evidence="2 3">
    <name type="scientific">Clostridium lentum</name>
    <dbReference type="NCBI Taxonomy" id="2763037"/>
    <lineage>
        <taxon>Bacteria</taxon>
        <taxon>Bacillati</taxon>
        <taxon>Bacillota</taxon>
        <taxon>Clostridia</taxon>
        <taxon>Eubacteriales</taxon>
        <taxon>Clostridiaceae</taxon>
        <taxon>Clostridium</taxon>
    </lineage>
</organism>
<keyword evidence="1" id="KW-1133">Transmembrane helix</keyword>
<dbReference type="Proteomes" id="UP000662088">
    <property type="component" value="Unassembled WGS sequence"/>
</dbReference>
<keyword evidence="3" id="KW-1185">Reference proteome</keyword>
<dbReference type="RefSeq" id="WP_022211880.1">
    <property type="nucleotide sequence ID" value="NZ_JACOOQ010000017.1"/>
</dbReference>